<reference evidence="2 3" key="1">
    <citation type="submission" date="2023-10" db="EMBL/GenBank/DDBJ databases">
        <title>Draft genome sequence of Xylaria bambusicola isolate GMP-LS, the root and basal stem rot pathogen of sugarcane in Indonesia.</title>
        <authorList>
            <person name="Selvaraj P."/>
            <person name="Muralishankar V."/>
            <person name="Muruganantham S."/>
            <person name="Sp S."/>
            <person name="Haryani S."/>
            <person name="Lau K.J.X."/>
            <person name="Naqvi N.I."/>
        </authorList>
    </citation>
    <scope>NUCLEOTIDE SEQUENCE [LARGE SCALE GENOMIC DNA]</scope>
    <source>
        <strain evidence="2">GMP-LS</strain>
    </source>
</reference>
<protein>
    <submittedName>
        <fullName evidence="2">Uncharacterized protein</fullName>
    </submittedName>
</protein>
<feature type="chain" id="PRO_5043049338" evidence="1">
    <location>
        <begin position="18"/>
        <end position="115"/>
    </location>
</feature>
<evidence type="ECO:0000256" key="1">
    <source>
        <dbReference type="SAM" id="SignalP"/>
    </source>
</evidence>
<keyword evidence="3" id="KW-1185">Reference proteome</keyword>
<comment type="caution">
    <text evidence="2">The sequence shown here is derived from an EMBL/GenBank/DDBJ whole genome shotgun (WGS) entry which is preliminary data.</text>
</comment>
<evidence type="ECO:0000313" key="3">
    <source>
        <dbReference type="Proteomes" id="UP001305414"/>
    </source>
</evidence>
<accession>A0AAN7UX53</accession>
<gene>
    <name evidence="2" type="ORF">RRF57_012790</name>
</gene>
<feature type="signal peptide" evidence="1">
    <location>
        <begin position="1"/>
        <end position="17"/>
    </location>
</feature>
<name>A0AAN7UX53_9PEZI</name>
<keyword evidence="1" id="KW-0732">Signal</keyword>
<evidence type="ECO:0000313" key="2">
    <source>
        <dbReference type="EMBL" id="KAK5637078.1"/>
    </source>
</evidence>
<dbReference type="Proteomes" id="UP001305414">
    <property type="component" value="Unassembled WGS sequence"/>
</dbReference>
<dbReference type="EMBL" id="JAWHQM010000090">
    <property type="protein sequence ID" value="KAK5637078.1"/>
    <property type="molecule type" value="Genomic_DNA"/>
</dbReference>
<organism evidence="2 3">
    <name type="scientific">Xylaria bambusicola</name>
    <dbReference type="NCBI Taxonomy" id="326684"/>
    <lineage>
        <taxon>Eukaryota</taxon>
        <taxon>Fungi</taxon>
        <taxon>Dikarya</taxon>
        <taxon>Ascomycota</taxon>
        <taxon>Pezizomycotina</taxon>
        <taxon>Sordariomycetes</taxon>
        <taxon>Xylariomycetidae</taxon>
        <taxon>Xylariales</taxon>
        <taxon>Xylariaceae</taxon>
        <taxon>Xylaria</taxon>
    </lineage>
</organism>
<dbReference type="AlphaFoldDB" id="A0AAN7UX53"/>
<proteinExistence type="predicted"/>
<sequence>MKLLATIAIAYFGVTWALPAQAQAQSEAKADGLGYIACSNALIFSAPYCCDNRGLLGTVSDDDAFEGQCGLFQKSAVCCVPLLNLLPPVLCIPLPRLLVSKELSGVNPNATEASE</sequence>